<dbReference type="Proteomes" id="UP001054945">
    <property type="component" value="Unassembled WGS sequence"/>
</dbReference>
<keyword evidence="2" id="KW-1185">Reference proteome</keyword>
<evidence type="ECO:0000313" key="2">
    <source>
        <dbReference type="Proteomes" id="UP001054945"/>
    </source>
</evidence>
<dbReference type="EMBL" id="BPLR01003073">
    <property type="protein sequence ID" value="GIX80908.1"/>
    <property type="molecule type" value="Genomic_DNA"/>
</dbReference>
<reference evidence="1 2" key="1">
    <citation type="submission" date="2021-06" db="EMBL/GenBank/DDBJ databases">
        <title>Caerostris extrusa draft genome.</title>
        <authorList>
            <person name="Kono N."/>
            <person name="Arakawa K."/>
        </authorList>
    </citation>
    <scope>NUCLEOTIDE SEQUENCE [LARGE SCALE GENOMIC DNA]</scope>
</reference>
<dbReference type="AlphaFoldDB" id="A0AAV4N899"/>
<gene>
    <name evidence="1" type="ORF">CEXT_802061</name>
</gene>
<comment type="caution">
    <text evidence="1">The sequence shown here is derived from an EMBL/GenBank/DDBJ whole genome shotgun (WGS) entry which is preliminary data.</text>
</comment>
<proteinExistence type="predicted"/>
<name>A0AAV4N899_CAEEX</name>
<sequence>MVRTGDGSRAAITFGTLLIIISHSLPPFRVQVGRVVACRKTTSHTVSQVGGMGNMPPRSEEGMKKDSKFLMDDSQRENISFINFKNRFLTPRFPLGIHVELIEKIFKTKDVKFYRFIEQFF</sequence>
<evidence type="ECO:0000313" key="1">
    <source>
        <dbReference type="EMBL" id="GIX80908.1"/>
    </source>
</evidence>
<accession>A0AAV4N899</accession>
<organism evidence="1 2">
    <name type="scientific">Caerostris extrusa</name>
    <name type="common">Bark spider</name>
    <name type="synonym">Caerostris bankana</name>
    <dbReference type="NCBI Taxonomy" id="172846"/>
    <lineage>
        <taxon>Eukaryota</taxon>
        <taxon>Metazoa</taxon>
        <taxon>Ecdysozoa</taxon>
        <taxon>Arthropoda</taxon>
        <taxon>Chelicerata</taxon>
        <taxon>Arachnida</taxon>
        <taxon>Araneae</taxon>
        <taxon>Araneomorphae</taxon>
        <taxon>Entelegynae</taxon>
        <taxon>Araneoidea</taxon>
        <taxon>Araneidae</taxon>
        <taxon>Caerostris</taxon>
    </lineage>
</organism>
<protein>
    <submittedName>
        <fullName evidence="1">Uncharacterized protein</fullName>
    </submittedName>
</protein>